<evidence type="ECO:0000256" key="2">
    <source>
        <dbReference type="ARBA" id="ARBA00022679"/>
    </source>
</evidence>
<dbReference type="InterPro" id="IPR029063">
    <property type="entry name" value="SAM-dependent_MTases_sf"/>
</dbReference>
<dbReference type="Gene3D" id="3.40.50.150">
    <property type="entry name" value="Vaccinia Virus protein VP39"/>
    <property type="match status" value="1"/>
</dbReference>
<dbReference type="PANTHER" id="PTHR21008:SF0">
    <property type="entry name" value="S-ADENOSYLMETHIONINE SENSOR UPSTREAM OF MTORC1"/>
    <property type="match status" value="1"/>
</dbReference>
<feature type="binding site" evidence="4">
    <location>
        <position position="181"/>
    </location>
    <ligand>
        <name>S-adenosyl-L-methionine</name>
        <dbReference type="ChEBI" id="CHEBI:59789"/>
    </ligand>
</feature>
<dbReference type="AlphaFoldDB" id="A0A8B6HL81"/>
<reference evidence="5" key="1">
    <citation type="submission" date="2018-11" db="EMBL/GenBank/DDBJ databases">
        <authorList>
            <person name="Alioto T."/>
            <person name="Alioto T."/>
        </authorList>
    </citation>
    <scope>NUCLEOTIDE SEQUENCE</scope>
</reference>
<evidence type="ECO:0000313" key="6">
    <source>
        <dbReference type="Proteomes" id="UP000596742"/>
    </source>
</evidence>
<keyword evidence="2 4" id="KW-0808">Transferase</keyword>
<evidence type="ECO:0000256" key="4">
    <source>
        <dbReference type="HAMAP-Rule" id="MF_03044"/>
    </source>
</evidence>
<evidence type="ECO:0000313" key="5">
    <source>
        <dbReference type="EMBL" id="VDI80804.1"/>
    </source>
</evidence>
<dbReference type="GO" id="GO:0032259">
    <property type="term" value="P:methylation"/>
    <property type="evidence" value="ECO:0007669"/>
    <property type="project" value="UniProtKB-KW"/>
</dbReference>
<dbReference type="GO" id="GO:0008168">
    <property type="term" value="F:methyltransferase activity"/>
    <property type="evidence" value="ECO:0007669"/>
    <property type="project" value="UniProtKB-UniRule"/>
</dbReference>
<comment type="function">
    <text evidence="4">S-adenosyl-L-methionine-binding protein that acts as an inhibitor of mTORC1 signaling. Acts as a sensor of S-adenosyl-L-methionine to signal methionine sufficiency to mTORC1. Probably also acts as a S-adenosyl-L-methionine-dependent methyltransferase.</text>
</comment>
<organism evidence="5 6">
    <name type="scientific">Mytilus galloprovincialis</name>
    <name type="common">Mediterranean mussel</name>
    <dbReference type="NCBI Taxonomy" id="29158"/>
    <lineage>
        <taxon>Eukaryota</taxon>
        <taxon>Metazoa</taxon>
        <taxon>Spiralia</taxon>
        <taxon>Lophotrochozoa</taxon>
        <taxon>Mollusca</taxon>
        <taxon>Bivalvia</taxon>
        <taxon>Autobranchia</taxon>
        <taxon>Pteriomorphia</taxon>
        <taxon>Mytilida</taxon>
        <taxon>Mytiloidea</taxon>
        <taxon>Mytilidae</taxon>
        <taxon>Mytilinae</taxon>
        <taxon>Mytilus</taxon>
    </lineage>
</organism>
<proteinExistence type="inferred from homology"/>
<keyword evidence="3 4" id="KW-0949">S-adenosyl-L-methionine</keyword>
<dbReference type="Proteomes" id="UP000596742">
    <property type="component" value="Unassembled WGS sequence"/>
</dbReference>
<dbReference type="OrthoDB" id="5954793at2759"/>
<name>A0A8B6HL81_MYTGA</name>
<keyword evidence="1 4" id="KW-0489">Methyltransferase</keyword>
<comment type="caution">
    <text evidence="5">The sequence shown here is derived from an EMBL/GenBank/DDBJ whole genome shotgun (WGS) entry which is preliminary data.</text>
</comment>
<dbReference type="EMBL" id="UYJE01010205">
    <property type="protein sequence ID" value="VDI80804.1"/>
    <property type="molecule type" value="Genomic_DNA"/>
</dbReference>
<dbReference type="GO" id="GO:1904262">
    <property type="term" value="P:negative regulation of TORC1 signaling"/>
    <property type="evidence" value="ECO:0007669"/>
    <property type="project" value="TreeGrafter"/>
</dbReference>
<dbReference type="Pfam" id="PF11968">
    <property type="entry name" value="Bmt2"/>
    <property type="match status" value="1"/>
</dbReference>
<evidence type="ECO:0000256" key="3">
    <source>
        <dbReference type="ARBA" id="ARBA00022691"/>
    </source>
</evidence>
<dbReference type="PANTHER" id="PTHR21008">
    <property type="entry name" value="S-ADENOSYLMETHIONINE SENSOR UPSTREAM OF MTORC1-RELATED"/>
    <property type="match status" value="1"/>
</dbReference>
<dbReference type="InterPro" id="IPR021867">
    <property type="entry name" value="Bmt2/SAMTOR"/>
</dbReference>
<comment type="similarity">
    <text evidence="4">Belongs to the BMT2 family.</text>
</comment>
<gene>
    <name evidence="5" type="ORF">MGAL_10B047007</name>
</gene>
<sequence length="369" mass="42475">MDSEKEEHLRLAAIIKGVHADLRKKYKNGSNDLDGIWKTHCSDQSVLKEYADAMYNLSCNHWSKLPKTRIDWCRETIMEYFYNDGLKKALEKEQRRDAHRLKIKLACQDSNLLDRSDENRKRISETDSRAASNLVSDVQAEVLSTLDFQESQIEGKIRLLDVGSCFNPFARYDDFLAVGIDIGPATSNVLCCDFLQLETTSPLEIDIIKSYLQNLKSPVTELPKNSFHVIVFSLLLEYLPSPDQRWTCCLKANELLNTNGLLLIITPDSHKQHRNAAMIKSWKEAIESIGFKQWRYVKLEHLHCLAFRKSAKTEELSVDLNVPSGMLYIPQDFHELSDSTNMCEYSEEDEKFFMDSAGELPCFHSFDEN</sequence>
<protein>
    <recommendedName>
        <fullName evidence="4">S-adenosylmethionine sensor upstream of mTORC1</fullName>
    </recommendedName>
    <alternativeName>
        <fullName evidence="4">Probable methyltransferase BMT2 homolog</fullName>
        <ecNumber evidence="4">2.1.1.-</ecNumber>
    </alternativeName>
</protein>
<accession>A0A8B6HL81</accession>
<dbReference type="SUPFAM" id="SSF53335">
    <property type="entry name" value="S-adenosyl-L-methionine-dependent methyltransferases"/>
    <property type="match status" value="1"/>
</dbReference>
<evidence type="ECO:0000256" key="1">
    <source>
        <dbReference type="ARBA" id="ARBA00022603"/>
    </source>
</evidence>
<keyword evidence="6" id="KW-1185">Reference proteome</keyword>
<feature type="binding site" evidence="4">
    <location>
        <position position="163"/>
    </location>
    <ligand>
        <name>S-adenosyl-L-methionine</name>
        <dbReference type="ChEBI" id="CHEBI:59789"/>
    </ligand>
</feature>
<dbReference type="EC" id="2.1.1.-" evidence="4"/>
<dbReference type="HAMAP" id="MF_03044">
    <property type="entry name" value="BMT2"/>
    <property type="match status" value="1"/>
</dbReference>